<feature type="domain" description="HNH nuclease" evidence="1">
    <location>
        <begin position="99"/>
        <end position="150"/>
    </location>
</feature>
<dbReference type="PANTHER" id="PTHR33877:SF2">
    <property type="entry name" value="OS07G0170200 PROTEIN"/>
    <property type="match status" value="1"/>
</dbReference>
<dbReference type="InterPro" id="IPR052892">
    <property type="entry name" value="NA-targeting_endonuclease"/>
</dbReference>
<sequence length="198" mass="21785">MKVNPIHEKCVLVLNRQWQAISIISPADAFAHMATDNADGLDIEAKDTMSPTPMTAWMQLPVRPHDRTIGTANGAIRVPTVIVLKDFAKVPIFTPKFSLKNLWVRDQGQCQYSGRMLKASEASIDHIIPQSRGGATSWENCVLAERKLNSDKGARTPAEAGLKLIKRPIAPKPVPVTLTLKNHLGIPDWDHFLISPAA</sequence>
<protein>
    <submittedName>
        <fullName evidence="2">HNH endonuclease</fullName>
    </submittedName>
</protein>
<keyword evidence="2" id="KW-0540">Nuclease</keyword>
<dbReference type="Proteomes" id="UP001597389">
    <property type="component" value="Unassembled WGS sequence"/>
</dbReference>
<keyword evidence="2" id="KW-0255">Endonuclease</keyword>
<dbReference type="EMBL" id="JBHUJB010000047">
    <property type="protein sequence ID" value="MFD2159601.1"/>
    <property type="molecule type" value="Genomic_DNA"/>
</dbReference>
<dbReference type="SMART" id="SM00507">
    <property type="entry name" value="HNHc"/>
    <property type="match status" value="1"/>
</dbReference>
<proteinExistence type="predicted"/>
<dbReference type="InterPro" id="IPR003615">
    <property type="entry name" value="HNH_nuc"/>
</dbReference>
<dbReference type="GO" id="GO:0004519">
    <property type="term" value="F:endonuclease activity"/>
    <property type="evidence" value="ECO:0007669"/>
    <property type="project" value="UniProtKB-KW"/>
</dbReference>
<dbReference type="Gene3D" id="1.10.30.50">
    <property type="match status" value="1"/>
</dbReference>
<accession>A0ABW4ZDK0</accession>
<dbReference type="Pfam" id="PF13395">
    <property type="entry name" value="HNH_4"/>
    <property type="match status" value="1"/>
</dbReference>
<organism evidence="2 3">
    <name type="scientific">Rubritalea tangerina</name>
    <dbReference type="NCBI Taxonomy" id="430798"/>
    <lineage>
        <taxon>Bacteria</taxon>
        <taxon>Pseudomonadati</taxon>
        <taxon>Verrucomicrobiota</taxon>
        <taxon>Verrucomicrobiia</taxon>
        <taxon>Verrucomicrobiales</taxon>
        <taxon>Rubritaleaceae</taxon>
        <taxon>Rubritalea</taxon>
    </lineage>
</organism>
<keyword evidence="3" id="KW-1185">Reference proteome</keyword>
<dbReference type="PANTHER" id="PTHR33877">
    <property type="entry name" value="SLL1193 PROTEIN"/>
    <property type="match status" value="1"/>
</dbReference>
<dbReference type="RefSeq" id="WP_377087582.1">
    <property type="nucleotide sequence ID" value="NZ_JBHSJL010000014.1"/>
</dbReference>
<evidence type="ECO:0000313" key="2">
    <source>
        <dbReference type="EMBL" id="MFD2159601.1"/>
    </source>
</evidence>
<name>A0ABW4ZDK0_9BACT</name>
<evidence type="ECO:0000313" key="3">
    <source>
        <dbReference type="Proteomes" id="UP001597389"/>
    </source>
</evidence>
<gene>
    <name evidence="2" type="ORF">ACFSW8_11870</name>
</gene>
<keyword evidence="2" id="KW-0378">Hydrolase</keyword>
<comment type="caution">
    <text evidence="2">The sequence shown here is derived from an EMBL/GenBank/DDBJ whole genome shotgun (WGS) entry which is preliminary data.</text>
</comment>
<dbReference type="CDD" id="cd00085">
    <property type="entry name" value="HNHc"/>
    <property type="match status" value="1"/>
</dbReference>
<evidence type="ECO:0000259" key="1">
    <source>
        <dbReference type="SMART" id="SM00507"/>
    </source>
</evidence>
<reference evidence="3" key="1">
    <citation type="journal article" date="2019" name="Int. J. Syst. Evol. Microbiol.">
        <title>The Global Catalogue of Microorganisms (GCM) 10K type strain sequencing project: providing services to taxonomists for standard genome sequencing and annotation.</title>
        <authorList>
            <consortium name="The Broad Institute Genomics Platform"/>
            <consortium name="The Broad Institute Genome Sequencing Center for Infectious Disease"/>
            <person name="Wu L."/>
            <person name="Ma J."/>
        </authorList>
    </citation>
    <scope>NUCLEOTIDE SEQUENCE [LARGE SCALE GENOMIC DNA]</scope>
    <source>
        <strain evidence="3">CCUG 57942</strain>
    </source>
</reference>